<dbReference type="AlphaFoldDB" id="A0AAU8II68"/>
<dbReference type="EMBL" id="CP159510">
    <property type="protein sequence ID" value="XCJ17944.1"/>
    <property type="molecule type" value="Genomic_DNA"/>
</dbReference>
<name>A0AAU8II68_9BACL</name>
<proteinExistence type="predicted"/>
<gene>
    <name evidence="1" type="ORF">ABNN70_05615</name>
</gene>
<reference evidence="1" key="1">
    <citation type="submission" date="2024-06" db="EMBL/GenBank/DDBJ databases">
        <authorList>
            <person name="Fan A."/>
            <person name="Zhang F.Y."/>
            <person name="Zhang L."/>
        </authorList>
    </citation>
    <scope>NUCLEOTIDE SEQUENCE</scope>
    <source>
        <strain evidence="1">Y61</strain>
    </source>
</reference>
<evidence type="ECO:0000313" key="1">
    <source>
        <dbReference type="EMBL" id="XCJ17944.1"/>
    </source>
</evidence>
<protein>
    <recommendedName>
        <fullName evidence="2">AbrB family transcriptional regulator</fullName>
    </recommendedName>
</protein>
<dbReference type="RefSeq" id="WP_353949029.1">
    <property type="nucleotide sequence ID" value="NZ_CP159510.1"/>
</dbReference>
<dbReference type="SUPFAM" id="SSF89447">
    <property type="entry name" value="AbrB/MazE/MraZ-like"/>
    <property type="match status" value="1"/>
</dbReference>
<organism evidence="1">
    <name type="scientific">Sporolactobacillus sp. Y61</name>
    <dbReference type="NCBI Taxonomy" id="3160863"/>
    <lineage>
        <taxon>Bacteria</taxon>
        <taxon>Bacillati</taxon>
        <taxon>Bacillota</taxon>
        <taxon>Bacilli</taxon>
        <taxon>Bacillales</taxon>
        <taxon>Sporolactobacillaceae</taxon>
        <taxon>Sporolactobacillus</taxon>
    </lineage>
</organism>
<sequence length="52" mass="5822">MTIPAEFYKKGGFGKEAMVEFDPVGKRLIIKPVGESDGFDFSSQILKDLIDR</sequence>
<evidence type="ECO:0008006" key="2">
    <source>
        <dbReference type="Google" id="ProtNLM"/>
    </source>
</evidence>
<accession>A0AAU8II68</accession>
<dbReference type="InterPro" id="IPR037914">
    <property type="entry name" value="SpoVT-AbrB_sf"/>
</dbReference>